<dbReference type="Proteomes" id="UP000225548">
    <property type="component" value="Unassembled WGS sequence"/>
</dbReference>
<dbReference type="InterPro" id="IPR029044">
    <property type="entry name" value="Nucleotide-diphossugar_trans"/>
</dbReference>
<dbReference type="SUPFAM" id="SSF53448">
    <property type="entry name" value="Nucleotide-diphospho-sugar transferases"/>
    <property type="match status" value="1"/>
</dbReference>
<dbReference type="PANTHER" id="PTHR45947:SF3">
    <property type="entry name" value="SULFOQUINOVOSYL TRANSFERASE SQD2"/>
    <property type="match status" value="1"/>
</dbReference>
<evidence type="ECO:0000256" key="1">
    <source>
        <dbReference type="ARBA" id="ARBA00021292"/>
    </source>
</evidence>
<sequence>MSAVTVIIAAYEAGSTIERAIASTAGVADRVIVVDDGSTDDTGAVAARCGAHVIRQDNAGAASARLRGLDACDTDLLVFLDADDSLCAPGVRRSVEIIDADPTLAAVAGSVVAVYPDGHRSLRSLYGTPGQPVTTADLLQRGVGPWPPAAQVVRRSALLASQVAEPPALRPRYAEDYETVIRLSRVGGIVQHDTPACEYSIFVGKASRSAQTALECKEAIRRHYADADGIDITSMTQRAIRGGAAMMGARTSVAHRRYLDAARRGALGISLKAIDRIEQRVTGTHRAAGASAPASDDTDRPLVVVPWLEGGGAQYALASVLADVGAGTADVVVLFGGCRDFESVAERSHRFIMLDAPRTPLGVFQAAQRVRPVLHGRTRIYSLMRGSHLVLGLALRAIPRDAHLAASFHQLPSTDDADRLGALENILVRRYTRRCELVTTPSERAVEEIRDRRFAVQGAARAEANLIAASGPAAPPRATLDDGHLRLLLAGRLTEQKGLDRIVEILDAVEHPVTLHVAGDGPLRETLLADLSRVADRHDVRYLGRTDGLDEQLDWCDAVLMPSRYELNPIVVWEAWARGRPVVSSRLSVFSDLAALGPVEPAGTPQEWRDAIARLTDADHRTAQHARALAAFAGRERSSDLAAFLRGTLTATTVGASA</sequence>
<dbReference type="Pfam" id="PF13692">
    <property type="entry name" value="Glyco_trans_1_4"/>
    <property type="match status" value="1"/>
</dbReference>
<dbReference type="InterPro" id="IPR050194">
    <property type="entry name" value="Glycosyltransferase_grp1"/>
</dbReference>
<dbReference type="OrthoDB" id="9809227at2"/>
<dbReference type="CDD" id="cd03801">
    <property type="entry name" value="GT4_PimA-like"/>
    <property type="match status" value="1"/>
</dbReference>
<dbReference type="GO" id="GO:0016757">
    <property type="term" value="F:glycosyltransferase activity"/>
    <property type="evidence" value="ECO:0007669"/>
    <property type="project" value="TreeGrafter"/>
</dbReference>
<evidence type="ECO:0000313" key="4">
    <source>
        <dbReference type="Proteomes" id="UP000225548"/>
    </source>
</evidence>
<accession>A0A2A9E2V7</accession>
<keyword evidence="3" id="KW-0808">Transferase</keyword>
<protein>
    <recommendedName>
        <fullName evidence="1">D-inositol 3-phosphate glycosyltransferase</fullName>
    </recommendedName>
</protein>
<dbReference type="Pfam" id="PF00535">
    <property type="entry name" value="Glycos_transf_2"/>
    <property type="match status" value="1"/>
</dbReference>
<dbReference type="PANTHER" id="PTHR45947">
    <property type="entry name" value="SULFOQUINOVOSYL TRANSFERASE SQD2"/>
    <property type="match status" value="1"/>
</dbReference>
<comment type="caution">
    <text evidence="3">The sequence shown here is derived from an EMBL/GenBank/DDBJ whole genome shotgun (WGS) entry which is preliminary data.</text>
</comment>
<dbReference type="EMBL" id="PDJG01000001">
    <property type="protein sequence ID" value="PFG33184.1"/>
    <property type="molecule type" value="Genomic_DNA"/>
</dbReference>
<proteinExistence type="predicted"/>
<evidence type="ECO:0000259" key="2">
    <source>
        <dbReference type="Pfam" id="PF00535"/>
    </source>
</evidence>
<dbReference type="InterPro" id="IPR001173">
    <property type="entry name" value="Glyco_trans_2-like"/>
</dbReference>
<gene>
    <name evidence="3" type="ORF">ATL42_1044</name>
</gene>
<feature type="domain" description="Glycosyltransferase 2-like" evidence="2">
    <location>
        <begin position="5"/>
        <end position="127"/>
    </location>
</feature>
<dbReference type="Gene3D" id="3.40.50.2000">
    <property type="entry name" value="Glycogen Phosphorylase B"/>
    <property type="match status" value="2"/>
</dbReference>
<organism evidence="3 4">
    <name type="scientific">Sanguibacter antarcticus</name>
    <dbReference type="NCBI Taxonomy" id="372484"/>
    <lineage>
        <taxon>Bacteria</taxon>
        <taxon>Bacillati</taxon>
        <taxon>Actinomycetota</taxon>
        <taxon>Actinomycetes</taxon>
        <taxon>Micrococcales</taxon>
        <taxon>Sanguibacteraceae</taxon>
        <taxon>Sanguibacter</taxon>
    </lineage>
</organism>
<dbReference type="RefSeq" id="WP_098454429.1">
    <property type="nucleotide sequence ID" value="NZ_PDJG01000001.1"/>
</dbReference>
<evidence type="ECO:0000313" key="3">
    <source>
        <dbReference type="EMBL" id="PFG33184.1"/>
    </source>
</evidence>
<name>A0A2A9E2V7_9MICO</name>
<dbReference type="Gene3D" id="3.90.550.10">
    <property type="entry name" value="Spore Coat Polysaccharide Biosynthesis Protein SpsA, Chain A"/>
    <property type="match status" value="1"/>
</dbReference>
<reference evidence="3 4" key="1">
    <citation type="submission" date="2017-10" db="EMBL/GenBank/DDBJ databases">
        <title>Sequencing the genomes of 1000 actinobacteria strains.</title>
        <authorList>
            <person name="Klenk H.-P."/>
        </authorList>
    </citation>
    <scope>NUCLEOTIDE SEQUENCE [LARGE SCALE GENOMIC DNA]</scope>
    <source>
        <strain evidence="3 4">DSM 18966</strain>
    </source>
</reference>
<dbReference type="SUPFAM" id="SSF53756">
    <property type="entry name" value="UDP-Glycosyltransferase/glycogen phosphorylase"/>
    <property type="match status" value="1"/>
</dbReference>
<dbReference type="AlphaFoldDB" id="A0A2A9E2V7"/>
<keyword evidence="4" id="KW-1185">Reference proteome</keyword>